<evidence type="ECO:0000256" key="1">
    <source>
        <dbReference type="SAM" id="MobiDB-lite"/>
    </source>
</evidence>
<keyword evidence="3" id="KW-1185">Reference proteome</keyword>
<comment type="caution">
    <text evidence="2">The sequence shown here is derived from an EMBL/GenBank/DDBJ whole genome shotgun (WGS) entry which is preliminary data.</text>
</comment>
<reference evidence="2 3" key="1">
    <citation type="submission" date="2015-11" db="EMBL/GenBank/DDBJ databases">
        <title>Genomic analysis of 38 Legionella species identifies large and diverse effector repertoires.</title>
        <authorList>
            <person name="Burstein D."/>
            <person name="Amaro F."/>
            <person name="Zusman T."/>
            <person name="Lifshitz Z."/>
            <person name="Cohen O."/>
            <person name="Gilbert J.A."/>
            <person name="Pupko T."/>
            <person name="Shuman H.A."/>
            <person name="Segal G."/>
        </authorList>
    </citation>
    <scope>NUCLEOTIDE SEQUENCE [LARGE SCALE GENOMIC DNA]</scope>
    <source>
        <strain evidence="2 3">ATCC 43878</strain>
    </source>
</reference>
<dbReference type="PATRIC" id="fig|29422.6.peg.1166"/>
<dbReference type="OrthoDB" id="5647576at2"/>
<name>A0A0W0SNL3_9GAMM</name>
<dbReference type="Proteomes" id="UP000054742">
    <property type="component" value="Unassembled WGS sequence"/>
</dbReference>
<feature type="region of interest" description="Disordered" evidence="1">
    <location>
        <begin position="39"/>
        <end position="65"/>
    </location>
</feature>
<gene>
    <name evidence="2" type="ORF">Lbru_1109</name>
</gene>
<feature type="compositionally biased region" description="Basic and acidic residues" evidence="1">
    <location>
        <begin position="39"/>
        <end position="49"/>
    </location>
</feature>
<dbReference type="RefSeq" id="WP_058441193.1">
    <property type="nucleotide sequence ID" value="NZ_CAAAHU010000006.1"/>
</dbReference>
<protein>
    <submittedName>
        <fullName evidence="2">Uncharacterized protein</fullName>
    </submittedName>
</protein>
<evidence type="ECO:0000313" key="2">
    <source>
        <dbReference type="EMBL" id="KTC84894.1"/>
    </source>
</evidence>
<dbReference type="AlphaFoldDB" id="A0A0W0SNL3"/>
<accession>A0A0W0SNL3</accession>
<proteinExistence type="predicted"/>
<organism evidence="2 3">
    <name type="scientific">Legionella brunensis</name>
    <dbReference type="NCBI Taxonomy" id="29422"/>
    <lineage>
        <taxon>Bacteria</taxon>
        <taxon>Pseudomonadati</taxon>
        <taxon>Pseudomonadota</taxon>
        <taxon>Gammaproteobacteria</taxon>
        <taxon>Legionellales</taxon>
        <taxon>Legionellaceae</taxon>
        <taxon>Legionella</taxon>
    </lineage>
</organism>
<dbReference type="STRING" id="29422.Lbru_1109"/>
<sequence length="65" mass="7651">MTILSKEALEKIRKETAARREESPDDIEALFRELDGKLQEKKESEEEKYNPFVEDDFDTFTPGKE</sequence>
<evidence type="ECO:0000313" key="3">
    <source>
        <dbReference type="Proteomes" id="UP000054742"/>
    </source>
</evidence>
<dbReference type="EMBL" id="LNXV01000008">
    <property type="protein sequence ID" value="KTC84894.1"/>
    <property type="molecule type" value="Genomic_DNA"/>
</dbReference>